<evidence type="ECO:0000256" key="7">
    <source>
        <dbReference type="ARBA" id="ARBA00019373"/>
    </source>
</evidence>
<comment type="subcellular location">
    <subcellularLocation>
        <location evidence="2">Cell membrane</location>
        <topology evidence="2">Multi-pass membrane protein</topology>
    </subcellularLocation>
</comment>
<gene>
    <name evidence="21" type="ORF">AWH56_017495</name>
    <name evidence="20" type="ORF">AWH56_19385</name>
</gene>
<feature type="transmembrane region" description="Helical" evidence="19">
    <location>
        <begin position="201"/>
        <end position="221"/>
    </location>
</feature>
<dbReference type="UniPathway" id="UPA00557">
    <property type="reaction ID" value="UER00614"/>
</dbReference>
<dbReference type="InterPro" id="IPR000374">
    <property type="entry name" value="PC_trans"/>
</dbReference>
<feature type="transmembrane region" description="Helical" evidence="19">
    <location>
        <begin position="108"/>
        <end position="126"/>
    </location>
</feature>
<protein>
    <recommendedName>
        <fullName evidence="7 18">Phosphatidate cytidylyltransferase</fullName>
        <ecNumber evidence="6 18">2.7.7.41</ecNumber>
    </recommendedName>
</protein>
<comment type="pathway">
    <text evidence="3 18">Phospholipid metabolism; CDP-diacylglycerol biosynthesis; CDP-diacylglycerol from sn-glycerol 3-phosphate: step 3/3.</text>
</comment>
<dbReference type="EC" id="2.7.7.41" evidence="6 18"/>
<evidence type="ECO:0000313" key="22">
    <source>
        <dbReference type="Proteomes" id="UP000180175"/>
    </source>
</evidence>
<evidence type="ECO:0000256" key="10">
    <source>
        <dbReference type="ARBA" id="ARBA00022679"/>
    </source>
</evidence>
<dbReference type="AlphaFoldDB" id="A0A1S2L7U3"/>
<reference evidence="21 22" key="3">
    <citation type="journal article" date="2019" name="Int. J. Syst. Evol. Microbiol.">
        <title>Anaerobacillus isosaccharinicus sp. nov., an alkaliphilic bacterium which degrades isosaccharinic acid.</title>
        <authorList>
            <person name="Bassil N.M."/>
            <person name="Lloyd J.R."/>
        </authorList>
    </citation>
    <scope>NUCLEOTIDE SEQUENCE [LARGE SCALE GENOMIC DNA]</scope>
    <source>
        <strain evidence="21 22">NB2006</strain>
    </source>
</reference>
<keyword evidence="17" id="KW-1208">Phospholipid metabolism</keyword>
<dbReference type="GO" id="GO:0016024">
    <property type="term" value="P:CDP-diacylglycerol biosynthetic process"/>
    <property type="evidence" value="ECO:0007669"/>
    <property type="project" value="UniProtKB-UniPathway"/>
</dbReference>
<keyword evidence="10 18" id="KW-0808">Transferase</keyword>
<keyword evidence="15 19" id="KW-0472">Membrane</keyword>
<evidence type="ECO:0000313" key="21">
    <source>
        <dbReference type="EMBL" id="QOY34506.1"/>
    </source>
</evidence>
<dbReference type="GO" id="GO:0005886">
    <property type="term" value="C:plasma membrane"/>
    <property type="evidence" value="ECO:0007669"/>
    <property type="project" value="UniProtKB-SubCell"/>
</dbReference>
<name>A0A1S2L7U3_9BACI</name>
<comment type="catalytic activity">
    <reaction evidence="1 18">
        <text>a 1,2-diacyl-sn-glycero-3-phosphate + CTP + H(+) = a CDP-1,2-diacyl-sn-glycerol + diphosphate</text>
        <dbReference type="Rhea" id="RHEA:16229"/>
        <dbReference type="ChEBI" id="CHEBI:15378"/>
        <dbReference type="ChEBI" id="CHEBI:33019"/>
        <dbReference type="ChEBI" id="CHEBI:37563"/>
        <dbReference type="ChEBI" id="CHEBI:58332"/>
        <dbReference type="ChEBI" id="CHEBI:58608"/>
        <dbReference type="EC" id="2.7.7.41"/>
    </reaction>
</comment>
<keyword evidence="12 18" id="KW-0548">Nucleotidyltransferase</keyword>
<evidence type="ECO:0000256" key="12">
    <source>
        <dbReference type="ARBA" id="ARBA00022695"/>
    </source>
</evidence>
<evidence type="ECO:0000313" key="20">
    <source>
        <dbReference type="EMBL" id="OIJ08073.1"/>
    </source>
</evidence>
<keyword evidence="11 18" id="KW-0812">Transmembrane</keyword>
<dbReference type="Pfam" id="PF01148">
    <property type="entry name" value="CTP_transf_1"/>
    <property type="match status" value="1"/>
</dbReference>
<feature type="transmembrane region" description="Helical" evidence="19">
    <location>
        <begin position="47"/>
        <end position="64"/>
    </location>
</feature>
<dbReference type="OrthoDB" id="9799199at2"/>
<feature type="transmembrane region" description="Helical" evidence="19">
    <location>
        <begin position="84"/>
        <end position="101"/>
    </location>
</feature>
<reference evidence="21" key="4">
    <citation type="submission" date="2020-10" db="EMBL/GenBank/DDBJ databases">
        <authorList>
            <person name="Bassil N.M."/>
            <person name="Lloyd J.R."/>
        </authorList>
    </citation>
    <scope>NUCLEOTIDE SEQUENCE</scope>
    <source>
        <strain evidence="21">NB2006</strain>
    </source>
</reference>
<evidence type="ECO:0000256" key="15">
    <source>
        <dbReference type="ARBA" id="ARBA00023136"/>
    </source>
</evidence>
<evidence type="ECO:0000256" key="6">
    <source>
        <dbReference type="ARBA" id="ARBA00012487"/>
    </source>
</evidence>
<evidence type="ECO:0000256" key="16">
    <source>
        <dbReference type="ARBA" id="ARBA00023209"/>
    </source>
</evidence>
<keyword evidence="8" id="KW-1003">Cell membrane</keyword>
<dbReference type="EMBL" id="LQXD01000165">
    <property type="protein sequence ID" value="OIJ08073.1"/>
    <property type="molecule type" value="Genomic_DNA"/>
</dbReference>
<dbReference type="PROSITE" id="PS01315">
    <property type="entry name" value="CDS"/>
    <property type="match status" value="1"/>
</dbReference>
<reference evidence="21 22" key="2">
    <citation type="journal article" date="2017" name="Genome Announc.">
        <title>Draft Genome Sequences of Four Alkaliphilic Bacteria Belonging to the Anaerobacillus Genus.</title>
        <authorList>
            <person name="Bassil N.M."/>
            <person name="Lloyd J.R."/>
        </authorList>
    </citation>
    <scope>NUCLEOTIDE SEQUENCE [LARGE SCALE GENOMIC DNA]</scope>
    <source>
        <strain evidence="21 22">NB2006</strain>
    </source>
</reference>
<comment type="pathway">
    <text evidence="4">Lipid metabolism.</text>
</comment>
<evidence type="ECO:0000256" key="17">
    <source>
        <dbReference type="ARBA" id="ARBA00023264"/>
    </source>
</evidence>
<accession>A0A1S2L7U3</accession>
<keyword evidence="13 19" id="KW-1133">Transmembrane helix</keyword>
<evidence type="ECO:0000256" key="13">
    <source>
        <dbReference type="ARBA" id="ARBA00022989"/>
    </source>
</evidence>
<evidence type="ECO:0000256" key="5">
    <source>
        <dbReference type="ARBA" id="ARBA00010185"/>
    </source>
</evidence>
<dbReference type="Proteomes" id="UP000180175">
    <property type="component" value="Chromosome"/>
</dbReference>
<evidence type="ECO:0000256" key="19">
    <source>
        <dbReference type="SAM" id="Phobius"/>
    </source>
</evidence>
<keyword evidence="22" id="KW-1185">Reference proteome</keyword>
<evidence type="ECO:0000256" key="11">
    <source>
        <dbReference type="ARBA" id="ARBA00022692"/>
    </source>
</evidence>
<evidence type="ECO:0000256" key="18">
    <source>
        <dbReference type="RuleBase" id="RU003938"/>
    </source>
</evidence>
<evidence type="ECO:0000256" key="2">
    <source>
        <dbReference type="ARBA" id="ARBA00004651"/>
    </source>
</evidence>
<dbReference type="PANTHER" id="PTHR46382">
    <property type="entry name" value="PHOSPHATIDATE CYTIDYLYLTRANSFERASE"/>
    <property type="match status" value="1"/>
</dbReference>
<dbReference type="KEGG" id="aia:AWH56_017495"/>
<reference evidence="20 22" key="1">
    <citation type="submission" date="2016-10" db="EMBL/GenBank/DDBJ databases">
        <title>Draft genome sequences of four alkaliphilic bacteria belonging to the Anaerobacillus genus.</title>
        <authorList>
            <person name="Bassil N.M."/>
            <person name="Lloyd J.R."/>
        </authorList>
    </citation>
    <scope>NUCLEOTIDE SEQUENCE [LARGE SCALE GENOMIC DNA]</scope>
    <source>
        <strain evidence="20 22">NB2006</strain>
    </source>
</reference>
<sequence>MKERIVTGVIAGIVFILLIVIGQLPFTIVIIGLASIGLFELLKMKKIASLSIMGAISLIFMWTIVIPNQWFETGILSNFSRSDLLIGFIILFLAITVLTKNSITFDEVGFVILSSAYVGLGFHFLIETRLLENGLSLLFFILFLIWSTDSGAYFAGRSFGKRKLWPEISPKKTIEGSLGGIFCALFIGLIYHYFVPISDSIGTVIIMILVVSIVGQIGDLVESALKRHYSVKDSGNILPGHGGILDRFDSLIFVLPVLYLLHFI</sequence>
<evidence type="ECO:0000256" key="8">
    <source>
        <dbReference type="ARBA" id="ARBA00022475"/>
    </source>
</evidence>
<proteinExistence type="inferred from homology"/>
<feature type="transmembrane region" description="Helical" evidence="19">
    <location>
        <begin position="177"/>
        <end position="195"/>
    </location>
</feature>
<evidence type="ECO:0000256" key="9">
    <source>
        <dbReference type="ARBA" id="ARBA00022516"/>
    </source>
</evidence>
<evidence type="ECO:0000256" key="14">
    <source>
        <dbReference type="ARBA" id="ARBA00023098"/>
    </source>
</evidence>
<comment type="similarity">
    <text evidence="5 18">Belongs to the CDS family.</text>
</comment>
<feature type="transmembrane region" description="Helical" evidence="19">
    <location>
        <begin position="6"/>
        <end position="35"/>
    </location>
</feature>
<keyword evidence="9" id="KW-0444">Lipid biosynthesis</keyword>
<dbReference type="GO" id="GO:0004605">
    <property type="term" value="F:phosphatidate cytidylyltransferase activity"/>
    <property type="evidence" value="ECO:0007669"/>
    <property type="project" value="UniProtKB-EC"/>
</dbReference>
<organism evidence="20 22">
    <name type="scientific">Anaerobacillus isosaccharinicus</name>
    <dbReference type="NCBI Taxonomy" id="1532552"/>
    <lineage>
        <taxon>Bacteria</taxon>
        <taxon>Bacillati</taxon>
        <taxon>Bacillota</taxon>
        <taxon>Bacilli</taxon>
        <taxon>Bacillales</taxon>
        <taxon>Bacillaceae</taxon>
        <taxon>Anaerobacillus</taxon>
    </lineage>
</organism>
<keyword evidence="14" id="KW-0443">Lipid metabolism</keyword>
<evidence type="ECO:0000256" key="1">
    <source>
        <dbReference type="ARBA" id="ARBA00001698"/>
    </source>
</evidence>
<evidence type="ECO:0000256" key="3">
    <source>
        <dbReference type="ARBA" id="ARBA00005119"/>
    </source>
</evidence>
<evidence type="ECO:0000256" key="4">
    <source>
        <dbReference type="ARBA" id="ARBA00005189"/>
    </source>
</evidence>
<dbReference type="EMBL" id="CP063356">
    <property type="protein sequence ID" value="QOY34506.1"/>
    <property type="molecule type" value="Genomic_DNA"/>
</dbReference>
<feature type="transmembrane region" description="Helical" evidence="19">
    <location>
        <begin position="138"/>
        <end position="156"/>
    </location>
</feature>
<keyword evidence="16" id="KW-0594">Phospholipid biosynthesis</keyword>
<dbReference type="RefSeq" id="WP_071318610.1">
    <property type="nucleotide sequence ID" value="NZ_CP063356.2"/>
</dbReference>
<dbReference type="PANTHER" id="PTHR46382:SF1">
    <property type="entry name" value="PHOSPHATIDATE CYTIDYLYLTRANSFERASE"/>
    <property type="match status" value="1"/>
</dbReference>